<reference evidence="1" key="1">
    <citation type="submission" date="2021-06" db="EMBL/GenBank/DDBJ databases">
        <authorList>
            <person name="Kallberg Y."/>
            <person name="Tangrot J."/>
            <person name="Rosling A."/>
        </authorList>
    </citation>
    <scope>NUCLEOTIDE SEQUENCE</scope>
    <source>
        <strain evidence="1">FL966</strain>
    </source>
</reference>
<gene>
    <name evidence="1" type="ORF">CPELLU_LOCUS18014</name>
</gene>
<comment type="caution">
    <text evidence="1">The sequence shown here is derived from an EMBL/GenBank/DDBJ whole genome shotgun (WGS) entry which is preliminary data.</text>
</comment>
<keyword evidence="2" id="KW-1185">Reference proteome</keyword>
<organism evidence="1 2">
    <name type="scientific">Cetraspora pellucida</name>
    <dbReference type="NCBI Taxonomy" id="1433469"/>
    <lineage>
        <taxon>Eukaryota</taxon>
        <taxon>Fungi</taxon>
        <taxon>Fungi incertae sedis</taxon>
        <taxon>Mucoromycota</taxon>
        <taxon>Glomeromycotina</taxon>
        <taxon>Glomeromycetes</taxon>
        <taxon>Diversisporales</taxon>
        <taxon>Gigasporaceae</taxon>
        <taxon>Cetraspora</taxon>
    </lineage>
</organism>
<sequence>SSLKKIFYQAKEIKEPVKNPNQVISTRLNYQTHKQAIYTSRLLSYQNLPKPINANP</sequence>
<protein>
    <submittedName>
        <fullName evidence="1">8654_t:CDS:1</fullName>
    </submittedName>
</protein>
<dbReference type="AlphaFoldDB" id="A0A9N9PBE6"/>
<dbReference type="EMBL" id="CAJVQA010033537">
    <property type="protein sequence ID" value="CAG8804599.1"/>
    <property type="molecule type" value="Genomic_DNA"/>
</dbReference>
<evidence type="ECO:0000313" key="1">
    <source>
        <dbReference type="EMBL" id="CAG8804599.1"/>
    </source>
</evidence>
<name>A0A9N9PBE6_9GLOM</name>
<dbReference type="OrthoDB" id="2309794at2759"/>
<dbReference type="Proteomes" id="UP000789759">
    <property type="component" value="Unassembled WGS sequence"/>
</dbReference>
<feature type="non-terminal residue" evidence="1">
    <location>
        <position position="56"/>
    </location>
</feature>
<accession>A0A9N9PBE6</accession>
<evidence type="ECO:0000313" key="2">
    <source>
        <dbReference type="Proteomes" id="UP000789759"/>
    </source>
</evidence>
<feature type="non-terminal residue" evidence="1">
    <location>
        <position position="1"/>
    </location>
</feature>
<proteinExistence type="predicted"/>